<evidence type="ECO:0000313" key="2">
    <source>
        <dbReference type="EMBL" id="CAE1284864.1"/>
    </source>
</evidence>
<keyword evidence="3" id="KW-1185">Reference proteome</keyword>
<dbReference type="EMBL" id="CAHIKZ030002315">
    <property type="protein sequence ID" value="CAE1284864.1"/>
    <property type="molecule type" value="Genomic_DNA"/>
</dbReference>
<gene>
    <name evidence="2" type="ORF">SPHA_44998</name>
</gene>
<proteinExistence type="predicted"/>
<evidence type="ECO:0000256" key="1">
    <source>
        <dbReference type="SAM" id="Phobius"/>
    </source>
</evidence>
<feature type="transmembrane region" description="Helical" evidence="1">
    <location>
        <begin position="92"/>
        <end position="114"/>
    </location>
</feature>
<reference evidence="2" key="1">
    <citation type="submission" date="2021-01" db="EMBL/GenBank/DDBJ databases">
        <authorList>
            <person name="Li R."/>
            <person name="Bekaert M."/>
        </authorList>
    </citation>
    <scope>NUCLEOTIDE SEQUENCE</scope>
    <source>
        <strain evidence="2">Farmed</strain>
    </source>
</reference>
<name>A0A812D2U3_ACAPH</name>
<keyword evidence="1" id="KW-1133">Transmembrane helix</keyword>
<sequence length="152" mass="18201">MIHSFLRVKHTVSFILDEFFILFHSAEISNFFHSCGMIHSIIRVKSESHSFFPNVLSFFIRLKYPISFILVHFSFSFFHLIFPMSFNHVHFLFTFIDYILSSCSFLINFVTFLFQDISNFFHFSSFFLLFPSVDISNVFQTHLFLFTFIGYF</sequence>
<keyword evidence="1" id="KW-0472">Membrane</keyword>
<dbReference type="Proteomes" id="UP000597762">
    <property type="component" value="Unassembled WGS sequence"/>
</dbReference>
<feature type="transmembrane region" description="Helical" evidence="1">
    <location>
        <begin position="126"/>
        <end position="151"/>
    </location>
</feature>
<accession>A0A812D2U3</accession>
<dbReference type="AlphaFoldDB" id="A0A812D2U3"/>
<feature type="transmembrane region" description="Helical" evidence="1">
    <location>
        <begin position="66"/>
        <end position="86"/>
    </location>
</feature>
<organism evidence="2 3">
    <name type="scientific">Acanthosepion pharaonis</name>
    <name type="common">Pharaoh cuttlefish</name>
    <name type="synonym">Sepia pharaonis</name>
    <dbReference type="NCBI Taxonomy" id="158019"/>
    <lineage>
        <taxon>Eukaryota</taxon>
        <taxon>Metazoa</taxon>
        <taxon>Spiralia</taxon>
        <taxon>Lophotrochozoa</taxon>
        <taxon>Mollusca</taxon>
        <taxon>Cephalopoda</taxon>
        <taxon>Coleoidea</taxon>
        <taxon>Decapodiformes</taxon>
        <taxon>Sepiida</taxon>
        <taxon>Sepiina</taxon>
        <taxon>Sepiidae</taxon>
        <taxon>Acanthosepion</taxon>
    </lineage>
</organism>
<comment type="caution">
    <text evidence="2">The sequence shown here is derived from an EMBL/GenBank/DDBJ whole genome shotgun (WGS) entry which is preliminary data.</text>
</comment>
<keyword evidence="1" id="KW-0812">Transmembrane</keyword>
<protein>
    <submittedName>
        <fullName evidence="2">Uncharacterized protein</fullName>
    </submittedName>
</protein>
<evidence type="ECO:0000313" key="3">
    <source>
        <dbReference type="Proteomes" id="UP000597762"/>
    </source>
</evidence>